<dbReference type="GO" id="GO:0005737">
    <property type="term" value="C:cytoplasm"/>
    <property type="evidence" value="ECO:0007669"/>
    <property type="project" value="TreeGrafter"/>
</dbReference>
<comment type="similarity">
    <text evidence="1">Belongs to the ketopantoate reductase family.</text>
</comment>
<evidence type="ECO:0000256" key="4">
    <source>
        <dbReference type="ARBA" id="ARBA00023002"/>
    </source>
</evidence>
<reference evidence="10 11" key="2">
    <citation type="submission" date="2024-05" db="EMBL/GenBank/DDBJ databases">
        <authorList>
            <person name="Chen Y."/>
            <person name="Shah S."/>
            <person name="Dougan E. K."/>
            <person name="Thang M."/>
            <person name="Chan C."/>
        </authorList>
    </citation>
    <scope>NUCLEOTIDE SEQUENCE [LARGE SCALE GENOMIC DNA]</scope>
</reference>
<dbReference type="Pfam" id="PF02558">
    <property type="entry name" value="ApbA"/>
    <property type="match status" value="1"/>
</dbReference>
<dbReference type="InterPro" id="IPR008927">
    <property type="entry name" value="6-PGluconate_DH-like_C_sf"/>
</dbReference>
<keyword evidence="3" id="KW-0521">NADP</keyword>
<dbReference type="InterPro" id="IPR036291">
    <property type="entry name" value="NAD(P)-bd_dom_sf"/>
</dbReference>
<dbReference type="Gene3D" id="1.10.1040.10">
    <property type="entry name" value="N-(1-d-carboxylethyl)-l-norvaline Dehydrogenase, domain 2"/>
    <property type="match status" value="1"/>
</dbReference>
<dbReference type="Gene3D" id="3.40.50.720">
    <property type="entry name" value="NAD(P)-binding Rossmann-like Domain"/>
    <property type="match status" value="1"/>
</dbReference>
<keyword evidence="4" id="KW-0560">Oxidoreductase</keyword>
<accession>A0A9P1DHQ5</accession>
<dbReference type="Pfam" id="PF01557">
    <property type="entry name" value="FAA_hydrolase"/>
    <property type="match status" value="1"/>
</dbReference>
<dbReference type="InterPro" id="IPR013830">
    <property type="entry name" value="SGNH_hydro"/>
</dbReference>
<dbReference type="EMBL" id="CAMXCT010004791">
    <property type="protein sequence ID" value="CAI4010386.1"/>
    <property type="molecule type" value="Genomic_DNA"/>
</dbReference>
<dbReference type="InterPro" id="IPR013328">
    <property type="entry name" value="6PGD_dom2"/>
</dbReference>
<dbReference type="Proteomes" id="UP001152797">
    <property type="component" value="Unassembled WGS sequence"/>
</dbReference>
<dbReference type="InterPro" id="IPR013332">
    <property type="entry name" value="KPR_N"/>
</dbReference>
<dbReference type="SUPFAM" id="SSF48179">
    <property type="entry name" value="6-phosphogluconate dehydrogenase C-terminal domain-like"/>
    <property type="match status" value="1"/>
</dbReference>
<evidence type="ECO:0000259" key="8">
    <source>
        <dbReference type="Pfam" id="PF13472"/>
    </source>
</evidence>
<dbReference type="OrthoDB" id="411064at2759"/>
<dbReference type="InterPro" id="IPR036663">
    <property type="entry name" value="Fumarylacetoacetase_C_sf"/>
</dbReference>
<name>A0A9P1DHQ5_9DINO</name>
<evidence type="ECO:0000256" key="1">
    <source>
        <dbReference type="ARBA" id="ARBA00007870"/>
    </source>
</evidence>
<feature type="domain" description="Ketopantoate reductase N-terminal" evidence="6">
    <location>
        <begin position="222"/>
        <end position="381"/>
    </location>
</feature>
<dbReference type="InterPro" id="IPR051402">
    <property type="entry name" value="KPR-Related"/>
</dbReference>
<dbReference type="InterPro" id="IPR011234">
    <property type="entry name" value="Fumarylacetoacetase-like_C"/>
</dbReference>
<dbReference type="PANTHER" id="PTHR21708:SF26">
    <property type="entry name" value="2-DEHYDROPANTOATE 2-REDUCTASE"/>
    <property type="match status" value="1"/>
</dbReference>
<evidence type="ECO:0000313" key="10">
    <source>
        <dbReference type="EMBL" id="CAL4797698.1"/>
    </source>
</evidence>
<dbReference type="AlphaFoldDB" id="A0A9P1DHQ5"/>
<dbReference type="Gene3D" id="3.90.850.10">
    <property type="entry name" value="Fumarylacetoacetase-like, C-terminal domain"/>
    <property type="match status" value="1"/>
</dbReference>
<evidence type="ECO:0000313" key="9">
    <source>
        <dbReference type="EMBL" id="CAI4010386.1"/>
    </source>
</evidence>
<feature type="domain" description="SGNH hydrolase-type esterase" evidence="8">
    <location>
        <begin position="20"/>
        <end position="192"/>
    </location>
</feature>
<dbReference type="SUPFAM" id="SSF52266">
    <property type="entry name" value="SGNH hydrolase"/>
    <property type="match status" value="1"/>
</dbReference>
<evidence type="ECO:0000256" key="3">
    <source>
        <dbReference type="ARBA" id="ARBA00022857"/>
    </source>
</evidence>
<dbReference type="InterPro" id="IPR036514">
    <property type="entry name" value="SGNH_hydro_sf"/>
</dbReference>
<evidence type="ECO:0000313" key="11">
    <source>
        <dbReference type="Proteomes" id="UP001152797"/>
    </source>
</evidence>
<reference evidence="9" key="1">
    <citation type="submission" date="2022-10" db="EMBL/GenBank/DDBJ databases">
        <authorList>
            <person name="Chen Y."/>
            <person name="Dougan E. K."/>
            <person name="Chan C."/>
            <person name="Rhodes N."/>
            <person name="Thang M."/>
        </authorList>
    </citation>
    <scope>NUCLEOTIDE SEQUENCE</scope>
</reference>
<dbReference type="Pfam" id="PF13472">
    <property type="entry name" value="Lipase_GDSL_2"/>
    <property type="match status" value="1"/>
</dbReference>
<dbReference type="Pfam" id="PF08546">
    <property type="entry name" value="ApbA_C"/>
    <property type="match status" value="1"/>
</dbReference>
<protein>
    <submittedName>
        <fullName evidence="10">2-dehydropantoate 2-reductase</fullName>
    </submittedName>
</protein>
<evidence type="ECO:0000259" key="6">
    <source>
        <dbReference type="Pfam" id="PF02558"/>
    </source>
</evidence>
<evidence type="ECO:0000256" key="2">
    <source>
        <dbReference type="ARBA" id="ARBA00010211"/>
    </source>
</evidence>
<dbReference type="InterPro" id="IPR013752">
    <property type="entry name" value="KPA_reductase"/>
</dbReference>
<comment type="similarity">
    <text evidence="2">Belongs to the FAH family.</text>
</comment>
<dbReference type="Gene3D" id="3.40.50.1110">
    <property type="entry name" value="SGNH hydrolase"/>
    <property type="match status" value="1"/>
</dbReference>
<dbReference type="EMBL" id="CAMXCT030004791">
    <property type="protein sequence ID" value="CAL4797698.1"/>
    <property type="molecule type" value="Genomic_DNA"/>
</dbReference>
<organism evidence="9">
    <name type="scientific">Cladocopium goreaui</name>
    <dbReference type="NCBI Taxonomy" id="2562237"/>
    <lineage>
        <taxon>Eukaryota</taxon>
        <taxon>Sar</taxon>
        <taxon>Alveolata</taxon>
        <taxon>Dinophyceae</taxon>
        <taxon>Suessiales</taxon>
        <taxon>Symbiodiniaceae</taxon>
        <taxon>Cladocopium</taxon>
    </lineage>
</organism>
<dbReference type="EMBL" id="CAMXCT020004791">
    <property type="protein sequence ID" value="CAL1163761.1"/>
    <property type="molecule type" value="Genomic_DNA"/>
</dbReference>
<dbReference type="GO" id="GO:0015940">
    <property type="term" value="P:pantothenate biosynthetic process"/>
    <property type="evidence" value="ECO:0007669"/>
    <property type="project" value="InterPro"/>
</dbReference>
<dbReference type="InterPro" id="IPR003710">
    <property type="entry name" value="ApbA"/>
</dbReference>
<sequence length="735" mass="79855">MKRPASAMDASGFAVTRVACLGDSNTVGGGLRSESYPAQLQRRLDQEAGPGAFLVKSFGVNGAVAAKTPGKKCYMEQTRYTAATDFQAHVHVVMLGTNDAWHRNGEPKKVAEAIASLVADLRRRHGVAKSVVIVQPPGVKAGRLSDNLTQHVHPQLRQRVRSMASSILLELPPSLSDARGYKADLVHLSEKGASEIAACVASAILGEKRADSAETGCPLRWLFFGCGAVGGYFGARLAEKGEKVSFMVRKDTLRVLKSEGVKVKSICGDVHIPRAKLDQVMNTEALDKESKFEADVIVLGCKAWEVERCLGMCAPWCGKNTLVLPLQNGVDGAGKVRQMVSGWGRGHPLVGWCNIVAAIQEPGLIKHWAANPPAVYFGEFEGEATAKTKQLETIFSKCDGVAVHLEQDALCACWEKFSFICSTTAVQATAGPSATQDLIPKVPELEQMWRSAMREIMAVARAHGVNYKEEWIDKRIPILAEALGATTSCSRDLWAGRHSELDDLLGSVHRLGEAKNVPTPVISTCYRSLAVRDRVARREATLPIYPLLEGQKILGTICNHKGQQLPAERTLVQKKVSEASALAASVEKASECEKHFCTDESKLEWFICPMTSAVASGGQSEIPEGVQMMWEAELGVVISHACENLSVEEAMNYVGGYCVVLDLTGGNLGAWGRCNVEQRGTTWNNVEQRGTTWNNVEQRGTTWDDWGRQFRKVLGEREITGSTLAGELCKLSITV</sequence>
<proteinExistence type="inferred from homology"/>
<gene>
    <name evidence="9" type="ORF">C1SCF055_LOCUS35656</name>
</gene>
<dbReference type="GO" id="GO:0008677">
    <property type="term" value="F:2-dehydropantoate 2-reductase activity"/>
    <property type="evidence" value="ECO:0007669"/>
    <property type="project" value="InterPro"/>
</dbReference>
<dbReference type="SUPFAM" id="SSF51735">
    <property type="entry name" value="NAD(P)-binding Rossmann-fold domains"/>
    <property type="match status" value="1"/>
</dbReference>
<feature type="domain" description="Ketopantoate reductase C-terminal" evidence="7">
    <location>
        <begin position="413"/>
        <end position="529"/>
    </location>
</feature>
<dbReference type="SUPFAM" id="SSF56529">
    <property type="entry name" value="FAH"/>
    <property type="match status" value="1"/>
</dbReference>
<keyword evidence="11" id="KW-1185">Reference proteome</keyword>
<evidence type="ECO:0000259" key="7">
    <source>
        <dbReference type="Pfam" id="PF08546"/>
    </source>
</evidence>
<dbReference type="PANTHER" id="PTHR21708">
    <property type="entry name" value="PROBABLE 2-DEHYDROPANTOATE 2-REDUCTASE"/>
    <property type="match status" value="1"/>
</dbReference>
<dbReference type="NCBIfam" id="TIGR00745">
    <property type="entry name" value="apbA_panE"/>
    <property type="match status" value="1"/>
</dbReference>
<comment type="caution">
    <text evidence="9">The sequence shown here is derived from an EMBL/GenBank/DDBJ whole genome shotgun (WGS) entry which is preliminary data.</text>
</comment>
<feature type="domain" description="Fumarylacetoacetase-like C-terminal" evidence="5">
    <location>
        <begin position="587"/>
        <end position="665"/>
    </location>
</feature>
<evidence type="ECO:0000259" key="5">
    <source>
        <dbReference type="Pfam" id="PF01557"/>
    </source>
</evidence>